<evidence type="ECO:0000256" key="1">
    <source>
        <dbReference type="SAM" id="MobiDB-lite"/>
    </source>
</evidence>
<dbReference type="EMBL" id="BMRP01000012">
    <property type="protein sequence ID" value="GGU68441.1"/>
    <property type="molecule type" value="Genomic_DNA"/>
</dbReference>
<keyword evidence="3" id="KW-1185">Reference proteome</keyword>
<proteinExistence type="predicted"/>
<feature type="region of interest" description="Disordered" evidence="1">
    <location>
        <begin position="22"/>
        <end position="42"/>
    </location>
</feature>
<sequence length="72" mass="7276">MAGMEQMDHGLGGTGLLLGLRQPLGQAQTEGGARRLEAANPEDQAGAVVAAVGDDRAAGRVAEISASRPYTS</sequence>
<dbReference type="Proteomes" id="UP000654471">
    <property type="component" value="Unassembled WGS sequence"/>
</dbReference>
<reference evidence="3" key="1">
    <citation type="journal article" date="2019" name="Int. J. Syst. Evol. Microbiol.">
        <title>The Global Catalogue of Microorganisms (GCM) 10K type strain sequencing project: providing services to taxonomists for standard genome sequencing and annotation.</title>
        <authorList>
            <consortium name="The Broad Institute Genomics Platform"/>
            <consortium name="The Broad Institute Genome Sequencing Center for Infectious Disease"/>
            <person name="Wu L."/>
            <person name="Ma J."/>
        </authorList>
    </citation>
    <scope>NUCLEOTIDE SEQUENCE [LARGE SCALE GENOMIC DNA]</scope>
    <source>
        <strain evidence="3">JCM 3399</strain>
    </source>
</reference>
<evidence type="ECO:0000313" key="3">
    <source>
        <dbReference type="Proteomes" id="UP000654471"/>
    </source>
</evidence>
<organism evidence="2 3">
    <name type="scientific">Streptomyces albospinus</name>
    <dbReference type="NCBI Taxonomy" id="285515"/>
    <lineage>
        <taxon>Bacteria</taxon>
        <taxon>Bacillati</taxon>
        <taxon>Actinomycetota</taxon>
        <taxon>Actinomycetes</taxon>
        <taxon>Kitasatosporales</taxon>
        <taxon>Streptomycetaceae</taxon>
        <taxon>Streptomyces</taxon>
    </lineage>
</organism>
<accession>A0ABQ2V4I2</accession>
<evidence type="ECO:0000313" key="2">
    <source>
        <dbReference type="EMBL" id="GGU68441.1"/>
    </source>
</evidence>
<protein>
    <submittedName>
        <fullName evidence="2">Uncharacterized protein</fullName>
    </submittedName>
</protein>
<name>A0ABQ2V4I2_9ACTN</name>
<gene>
    <name evidence="2" type="ORF">GCM10010211_37230</name>
</gene>
<comment type="caution">
    <text evidence="2">The sequence shown here is derived from an EMBL/GenBank/DDBJ whole genome shotgun (WGS) entry which is preliminary data.</text>
</comment>